<keyword evidence="4 5" id="KW-0472">Membrane</keyword>
<feature type="transmembrane region" description="Helical" evidence="5">
    <location>
        <begin position="54"/>
        <end position="76"/>
    </location>
</feature>
<organism evidence="7 8">
    <name type="scientific">Agromyces tropicus</name>
    <dbReference type="NCBI Taxonomy" id="555371"/>
    <lineage>
        <taxon>Bacteria</taxon>
        <taxon>Bacillati</taxon>
        <taxon>Actinomycetota</taxon>
        <taxon>Actinomycetes</taxon>
        <taxon>Micrococcales</taxon>
        <taxon>Microbacteriaceae</taxon>
        <taxon>Agromyces</taxon>
    </lineage>
</organism>
<dbReference type="Gene3D" id="2.30.30.60">
    <property type="match status" value="1"/>
</dbReference>
<evidence type="ECO:0000259" key="6">
    <source>
        <dbReference type="Pfam" id="PF00924"/>
    </source>
</evidence>
<feature type="domain" description="Mechanosensitive ion channel MscS" evidence="6">
    <location>
        <begin position="100"/>
        <end position="165"/>
    </location>
</feature>
<protein>
    <recommendedName>
        <fullName evidence="6">Mechanosensitive ion channel MscS domain-containing protein</fullName>
    </recommendedName>
</protein>
<evidence type="ECO:0000256" key="4">
    <source>
        <dbReference type="ARBA" id="ARBA00023136"/>
    </source>
</evidence>
<keyword evidence="2 5" id="KW-0812">Transmembrane</keyword>
<dbReference type="PANTHER" id="PTHR30221:SF1">
    <property type="entry name" value="SMALL-CONDUCTANCE MECHANOSENSITIVE CHANNEL"/>
    <property type="match status" value="1"/>
</dbReference>
<evidence type="ECO:0000313" key="7">
    <source>
        <dbReference type="EMBL" id="GAA2033311.1"/>
    </source>
</evidence>
<evidence type="ECO:0000256" key="3">
    <source>
        <dbReference type="ARBA" id="ARBA00022989"/>
    </source>
</evidence>
<dbReference type="PANTHER" id="PTHR30221">
    <property type="entry name" value="SMALL-CONDUCTANCE MECHANOSENSITIVE CHANNEL"/>
    <property type="match status" value="1"/>
</dbReference>
<keyword evidence="3 5" id="KW-1133">Transmembrane helix</keyword>
<proteinExistence type="predicted"/>
<dbReference type="InterPro" id="IPR010920">
    <property type="entry name" value="LSM_dom_sf"/>
</dbReference>
<dbReference type="InterPro" id="IPR006685">
    <property type="entry name" value="MscS_channel_2nd"/>
</dbReference>
<feature type="transmembrane region" description="Helical" evidence="5">
    <location>
        <begin position="82"/>
        <end position="101"/>
    </location>
</feature>
<evidence type="ECO:0000256" key="2">
    <source>
        <dbReference type="ARBA" id="ARBA00022692"/>
    </source>
</evidence>
<dbReference type="RefSeq" id="WP_344371702.1">
    <property type="nucleotide sequence ID" value="NZ_BAAAPW010000002.1"/>
</dbReference>
<comment type="caution">
    <text evidence="7">The sequence shown here is derived from an EMBL/GenBank/DDBJ whole genome shotgun (WGS) entry which is preliminary data.</text>
</comment>
<dbReference type="Pfam" id="PF00924">
    <property type="entry name" value="MS_channel_2nd"/>
    <property type="match status" value="1"/>
</dbReference>
<dbReference type="EMBL" id="BAAAPW010000002">
    <property type="protein sequence ID" value="GAA2033311.1"/>
    <property type="molecule type" value="Genomic_DNA"/>
</dbReference>
<evidence type="ECO:0000256" key="5">
    <source>
        <dbReference type="SAM" id="Phobius"/>
    </source>
</evidence>
<evidence type="ECO:0000256" key="1">
    <source>
        <dbReference type="ARBA" id="ARBA00004370"/>
    </source>
</evidence>
<evidence type="ECO:0000313" key="8">
    <source>
        <dbReference type="Proteomes" id="UP001501196"/>
    </source>
</evidence>
<accession>A0ABN2UCJ7</accession>
<dbReference type="Gene3D" id="1.10.287.1260">
    <property type="match status" value="1"/>
</dbReference>
<dbReference type="InterPro" id="IPR045275">
    <property type="entry name" value="MscS_archaea/bacteria_type"/>
</dbReference>
<gene>
    <name evidence="7" type="ORF">GCM10009819_16740</name>
</gene>
<feature type="transmembrane region" description="Helical" evidence="5">
    <location>
        <begin position="16"/>
        <end position="33"/>
    </location>
</feature>
<reference evidence="7 8" key="1">
    <citation type="journal article" date="2019" name="Int. J. Syst. Evol. Microbiol.">
        <title>The Global Catalogue of Microorganisms (GCM) 10K type strain sequencing project: providing services to taxonomists for standard genome sequencing and annotation.</title>
        <authorList>
            <consortium name="The Broad Institute Genomics Platform"/>
            <consortium name="The Broad Institute Genome Sequencing Center for Infectious Disease"/>
            <person name="Wu L."/>
            <person name="Ma J."/>
        </authorList>
    </citation>
    <scope>NUCLEOTIDE SEQUENCE [LARGE SCALE GENOMIC DNA]</scope>
    <source>
        <strain evidence="7 8">JCM 15672</strain>
    </source>
</reference>
<dbReference type="InterPro" id="IPR023408">
    <property type="entry name" value="MscS_beta-dom_sf"/>
</dbReference>
<dbReference type="Proteomes" id="UP001501196">
    <property type="component" value="Unassembled WGS sequence"/>
</dbReference>
<keyword evidence="8" id="KW-1185">Reference proteome</keyword>
<sequence>MTDLLDWTGSLDPWDVVFAVASVLAAWIASRFARRGVRALLARLTGVPPAMADGIVSASGAFVILLGVGVGLAFLGAPLQPLIALVLILGAIVVLVLRGIADNFSAGIVLQTRHPVQPGDHVTSSGYEGTIEALTSRAVVVRTYDGRAVHIPNAEFLNSPFANVSAFGASRSELEVRMPLASPDATEELAALAAAAGRADGVRTAPADRAPTAFAVTTGAGRLTARLLVWHDPGSSRSACSAVVRELGDALGGRGELLVTSVLPDSVVQADRR</sequence>
<name>A0ABN2UCJ7_9MICO</name>
<comment type="subcellular location">
    <subcellularLocation>
        <location evidence="1">Membrane</location>
    </subcellularLocation>
</comment>
<dbReference type="SUPFAM" id="SSF50182">
    <property type="entry name" value="Sm-like ribonucleoproteins"/>
    <property type="match status" value="1"/>
</dbReference>